<dbReference type="GO" id="GO:0005634">
    <property type="term" value="C:nucleus"/>
    <property type="evidence" value="ECO:0007669"/>
    <property type="project" value="TreeGrafter"/>
</dbReference>
<evidence type="ECO:0000256" key="1">
    <source>
        <dbReference type="ARBA" id="ARBA00022722"/>
    </source>
</evidence>
<dbReference type="SUPFAM" id="SSF53098">
    <property type="entry name" value="Ribonuclease H-like"/>
    <property type="match status" value="1"/>
</dbReference>
<evidence type="ECO:0000313" key="5">
    <source>
        <dbReference type="Proteomes" id="UP000249390"/>
    </source>
</evidence>
<keyword evidence="1" id="KW-0540">Nuclease</keyword>
<sequence>MMDGIEECVAGFPDLYNVWFYGHRIETLVTYESSRVIEWIDETEFIHRRRLHHLVVGLDVEWRPNRYRGESNPVATLQLCVGHRCLIFQPLYCSQIPDALHRFLSDSNYTFVGVGIHTDLELLAQDHELEVANAVDLRTIAANQFNDRSLERVGLKHLAVTYMGAEMDKPRRVTLSDWARDSLTLEQIQYACIDAYFSLSSALHPCLPVTYSLCIAPERRQNTGRPPSLTKFPMVLFPFVNQKGISLKSIC</sequence>
<proteinExistence type="predicted"/>
<keyword evidence="2" id="KW-0378">Hydrolase</keyword>
<dbReference type="InterPro" id="IPR036397">
    <property type="entry name" value="RNaseH_sf"/>
</dbReference>
<keyword evidence="5" id="KW-1185">Reference proteome</keyword>
<dbReference type="SMART" id="SM00474">
    <property type="entry name" value="35EXOc"/>
    <property type="match status" value="1"/>
</dbReference>
<dbReference type="InterPro" id="IPR012337">
    <property type="entry name" value="RNaseH-like_sf"/>
</dbReference>
<dbReference type="FunFam" id="3.30.420.10:FF:000054">
    <property type="entry name" value="Werner Syndrome-like exonuclease"/>
    <property type="match status" value="1"/>
</dbReference>
<dbReference type="CDD" id="cd06141">
    <property type="entry name" value="WRN_exo"/>
    <property type="match status" value="1"/>
</dbReference>
<dbReference type="Pfam" id="PF01612">
    <property type="entry name" value="DNA_pol_A_exo1"/>
    <property type="match status" value="1"/>
</dbReference>
<evidence type="ECO:0000256" key="2">
    <source>
        <dbReference type="ARBA" id="ARBA00022801"/>
    </source>
</evidence>
<comment type="caution">
    <text evidence="4">The sequence shown here is derived from an EMBL/GenBank/DDBJ whole genome shotgun (WGS) entry which is preliminary data.</text>
</comment>
<evidence type="ECO:0000313" key="4">
    <source>
        <dbReference type="EMBL" id="RAL48469.1"/>
    </source>
</evidence>
<dbReference type="GO" id="GO:0005737">
    <property type="term" value="C:cytoplasm"/>
    <property type="evidence" value="ECO:0007669"/>
    <property type="project" value="TreeGrafter"/>
</dbReference>
<dbReference type="InterPro" id="IPR002562">
    <property type="entry name" value="3'-5'_exonuclease_dom"/>
</dbReference>
<accession>A0A328DVM0</accession>
<dbReference type="Gene3D" id="3.30.420.10">
    <property type="entry name" value="Ribonuclease H-like superfamily/Ribonuclease H"/>
    <property type="match status" value="1"/>
</dbReference>
<name>A0A328DVM0_9ASTE</name>
<dbReference type="PANTHER" id="PTHR13620:SF121">
    <property type="entry name" value="EMB|CAB82946.1-RELATED"/>
    <property type="match status" value="1"/>
</dbReference>
<dbReference type="GO" id="GO:0008408">
    <property type="term" value="F:3'-5' exonuclease activity"/>
    <property type="evidence" value="ECO:0007669"/>
    <property type="project" value="InterPro"/>
</dbReference>
<reference evidence="4 5" key="1">
    <citation type="submission" date="2018-06" db="EMBL/GenBank/DDBJ databases">
        <title>The Genome of Cuscuta australis (Dodder) Provides Insight into the Evolution of Plant Parasitism.</title>
        <authorList>
            <person name="Liu H."/>
        </authorList>
    </citation>
    <scope>NUCLEOTIDE SEQUENCE [LARGE SCALE GENOMIC DNA]</scope>
    <source>
        <strain evidence="5">cv. Yunnan</strain>
        <tissue evidence="4">Vines</tissue>
    </source>
</reference>
<dbReference type="PANTHER" id="PTHR13620">
    <property type="entry name" value="3-5 EXONUCLEASE"/>
    <property type="match status" value="1"/>
</dbReference>
<gene>
    <name evidence="4" type="ORF">DM860_005893</name>
</gene>
<organism evidence="4 5">
    <name type="scientific">Cuscuta australis</name>
    <dbReference type="NCBI Taxonomy" id="267555"/>
    <lineage>
        <taxon>Eukaryota</taxon>
        <taxon>Viridiplantae</taxon>
        <taxon>Streptophyta</taxon>
        <taxon>Embryophyta</taxon>
        <taxon>Tracheophyta</taxon>
        <taxon>Spermatophyta</taxon>
        <taxon>Magnoliopsida</taxon>
        <taxon>eudicotyledons</taxon>
        <taxon>Gunneridae</taxon>
        <taxon>Pentapetalae</taxon>
        <taxon>asterids</taxon>
        <taxon>lamiids</taxon>
        <taxon>Solanales</taxon>
        <taxon>Convolvulaceae</taxon>
        <taxon>Cuscuteae</taxon>
        <taxon>Cuscuta</taxon>
        <taxon>Cuscuta subgen. Grammica</taxon>
        <taxon>Cuscuta sect. Cleistogrammica</taxon>
    </lineage>
</organism>
<evidence type="ECO:0000259" key="3">
    <source>
        <dbReference type="SMART" id="SM00474"/>
    </source>
</evidence>
<dbReference type="InterPro" id="IPR051132">
    <property type="entry name" value="3-5_Exonuclease_domain"/>
</dbReference>
<protein>
    <recommendedName>
        <fullName evidence="3">3'-5' exonuclease domain-containing protein</fullName>
    </recommendedName>
</protein>
<dbReference type="GO" id="GO:0006139">
    <property type="term" value="P:nucleobase-containing compound metabolic process"/>
    <property type="evidence" value="ECO:0007669"/>
    <property type="project" value="InterPro"/>
</dbReference>
<dbReference type="Proteomes" id="UP000249390">
    <property type="component" value="Unassembled WGS sequence"/>
</dbReference>
<dbReference type="EMBL" id="NQVE01000098">
    <property type="protein sequence ID" value="RAL48469.1"/>
    <property type="molecule type" value="Genomic_DNA"/>
</dbReference>
<dbReference type="GO" id="GO:0003676">
    <property type="term" value="F:nucleic acid binding"/>
    <property type="evidence" value="ECO:0007669"/>
    <property type="project" value="InterPro"/>
</dbReference>
<dbReference type="AlphaFoldDB" id="A0A328DVM0"/>
<feature type="domain" description="3'-5' exonuclease" evidence="3">
    <location>
        <begin position="30"/>
        <end position="212"/>
    </location>
</feature>